<dbReference type="Proteomes" id="UP000068603">
    <property type="component" value="Unassembled WGS sequence"/>
</dbReference>
<dbReference type="InterPro" id="IPR002347">
    <property type="entry name" value="SDR_fam"/>
</dbReference>
<name>A0A119XXK6_9BURK</name>
<comment type="caution">
    <text evidence="4">The sequence shown here is derived from an EMBL/GenBank/DDBJ whole genome shotgun (WGS) entry which is preliminary data.</text>
</comment>
<dbReference type="EMBL" id="LPHB01000019">
    <property type="protein sequence ID" value="KWA66688.1"/>
    <property type="molecule type" value="Genomic_DNA"/>
</dbReference>
<dbReference type="Gene3D" id="3.40.50.720">
    <property type="entry name" value="NAD(P)-binding Rossmann-like Domain"/>
    <property type="match status" value="1"/>
</dbReference>
<dbReference type="SUPFAM" id="SSF51735">
    <property type="entry name" value="NAD(P)-binding Rossmann-fold domains"/>
    <property type="match status" value="1"/>
</dbReference>
<evidence type="ECO:0000313" key="6">
    <source>
        <dbReference type="Proteomes" id="UP000473470"/>
    </source>
</evidence>
<reference evidence="3 6" key="2">
    <citation type="submission" date="2019-09" db="EMBL/GenBank/DDBJ databases">
        <title>Draft genome sequences of 48 bacterial type strains from the CCUG.</title>
        <authorList>
            <person name="Tunovic T."/>
            <person name="Pineiro-Iglesias B."/>
            <person name="Unosson C."/>
            <person name="Inganas E."/>
            <person name="Ohlen M."/>
            <person name="Cardew S."/>
            <person name="Jensie-Markopoulos S."/>
            <person name="Salva-Serra F."/>
            <person name="Jaen-Luchoro D."/>
            <person name="Karlsson R."/>
            <person name="Svensson-Stadler L."/>
            <person name="Chun J."/>
            <person name="Moore E."/>
        </authorList>
    </citation>
    <scope>NUCLEOTIDE SEQUENCE [LARGE SCALE GENOMIC DNA]</scope>
    <source>
        <strain evidence="3 6">CCUG 65686</strain>
    </source>
</reference>
<organism evidence="4">
    <name type="scientific">Burkholderia stagnalis</name>
    <dbReference type="NCBI Taxonomy" id="1503054"/>
    <lineage>
        <taxon>Bacteria</taxon>
        <taxon>Pseudomonadati</taxon>
        <taxon>Pseudomonadota</taxon>
        <taxon>Betaproteobacteria</taxon>
        <taxon>Burkholderiales</taxon>
        <taxon>Burkholderiaceae</taxon>
        <taxon>Burkholderia</taxon>
        <taxon>Burkholderia cepacia complex</taxon>
    </lineage>
</organism>
<dbReference type="PRINTS" id="PR00081">
    <property type="entry name" value="GDHRDH"/>
</dbReference>
<accession>A0A119XXK6</accession>
<keyword evidence="2" id="KW-0560">Oxidoreductase</keyword>
<dbReference type="PANTHER" id="PTHR44196:SF1">
    <property type="entry name" value="DEHYDROGENASE_REDUCTASE SDR FAMILY MEMBER 7B"/>
    <property type="match status" value="1"/>
</dbReference>
<dbReference type="NCBIfam" id="NF005489">
    <property type="entry name" value="PRK07102.1"/>
    <property type="match status" value="1"/>
</dbReference>
<dbReference type="PANTHER" id="PTHR44196">
    <property type="entry name" value="DEHYDROGENASE/REDUCTASE SDR FAMILY MEMBER 7B"/>
    <property type="match status" value="1"/>
</dbReference>
<reference evidence="4 5" key="1">
    <citation type="submission" date="2015-11" db="EMBL/GenBank/DDBJ databases">
        <title>Expanding the genomic diversity of Burkholderia species for the development of highly accurate diagnostics.</title>
        <authorList>
            <person name="Sahl J."/>
            <person name="Keim P."/>
            <person name="Wagner D."/>
        </authorList>
    </citation>
    <scope>NUCLEOTIDE SEQUENCE [LARGE SCALE GENOMIC DNA]</scope>
    <source>
        <strain evidence="4 5">MSMB1960WGS</strain>
    </source>
</reference>
<evidence type="ECO:0000313" key="4">
    <source>
        <dbReference type="EMBL" id="KWA66688.1"/>
    </source>
</evidence>
<dbReference type="InterPro" id="IPR020904">
    <property type="entry name" value="Sc_DH/Rdtase_CS"/>
</dbReference>
<dbReference type="AlphaFoldDB" id="A0A119XXK6"/>
<evidence type="ECO:0000313" key="3">
    <source>
        <dbReference type="EMBL" id="KAB0637204.1"/>
    </source>
</evidence>
<dbReference type="Pfam" id="PF00106">
    <property type="entry name" value="adh_short"/>
    <property type="match status" value="1"/>
</dbReference>
<comment type="similarity">
    <text evidence="1">Belongs to the short-chain dehydrogenases/reductases (SDR) family.</text>
</comment>
<evidence type="ECO:0000256" key="2">
    <source>
        <dbReference type="ARBA" id="ARBA00023002"/>
    </source>
</evidence>
<proteinExistence type="inferred from homology"/>
<dbReference type="KEGG" id="bstg:WT74_18930"/>
<dbReference type="GO" id="GO:0016491">
    <property type="term" value="F:oxidoreductase activity"/>
    <property type="evidence" value="ECO:0007669"/>
    <property type="project" value="UniProtKB-KW"/>
</dbReference>
<protein>
    <submittedName>
        <fullName evidence="3">SDR family oxidoreductase</fullName>
    </submittedName>
    <submittedName>
        <fullName evidence="4">Short-chain dehydrogenase</fullName>
    </submittedName>
</protein>
<dbReference type="RefSeq" id="WP_059881594.1">
    <property type="nucleotide sequence ID" value="NZ_CABVPM010000061.1"/>
</dbReference>
<dbReference type="Proteomes" id="UP000473470">
    <property type="component" value="Unassembled WGS sequence"/>
</dbReference>
<dbReference type="InterPro" id="IPR036291">
    <property type="entry name" value="NAD(P)-bd_dom_sf"/>
</dbReference>
<evidence type="ECO:0000313" key="5">
    <source>
        <dbReference type="Proteomes" id="UP000068603"/>
    </source>
</evidence>
<sequence>MKTILIVGATSAIATECARRWAGEGAALCLAGRRADRLEQIADDLRLRGASRVATLAFDANALDTHAAMLEAAERALGPIELALVAHGSLPEQAACERDAALAVREFSTNGLSTIALLTPLANRMAARGAGTIAVIASVAADRGRPSNYVYGAAKAAVVAFCEGLRARLAKSGVHVLVIKPGFVATPMTAHLQLPGPLVARPERVAADIVRAVARRRDAIYTPWFWAGVMCAIRWMPGFLFKRVSL</sequence>
<dbReference type="GeneID" id="93058154"/>
<dbReference type="GO" id="GO:0016020">
    <property type="term" value="C:membrane"/>
    <property type="evidence" value="ECO:0007669"/>
    <property type="project" value="TreeGrafter"/>
</dbReference>
<dbReference type="PROSITE" id="PS00061">
    <property type="entry name" value="ADH_SHORT"/>
    <property type="match status" value="1"/>
</dbReference>
<gene>
    <name evidence="3" type="ORF">F7R25_17025</name>
    <name evidence="4" type="ORF">WT44_06470</name>
</gene>
<dbReference type="STRING" id="1503054.WT74_18930"/>
<evidence type="ECO:0000256" key="1">
    <source>
        <dbReference type="ARBA" id="ARBA00006484"/>
    </source>
</evidence>
<dbReference type="EMBL" id="VZOK01000022">
    <property type="protein sequence ID" value="KAB0637204.1"/>
    <property type="molecule type" value="Genomic_DNA"/>
</dbReference>